<gene>
    <name evidence="2" type="ORF">ACED38_18960</name>
</gene>
<reference evidence="2 3" key="1">
    <citation type="submission" date="2024-06" db="EMBL/GenBank/DDBJ databases">
        <authorList>
            <person name="Steensen K."/>
            <person name="Seneca J."/>
            <person name="Bartlau N."/>
            <person name="Yu A.X."/>
            <person name="Polz M.F."/>
        </authorList>
    </citation>
    <scope>NUCLEOTIDE SEQUENCE [LARGE SCALE GENOMIC DNA]</scope>
    <source>
        <strain evidence="2 3">FF146</strain>
    </source>
</reference>
<organism evidence="2 3">
    <name type="scientific">Vibrio cortegadensis</name>
    <dbReference type="NCBI Taxonomy" id="1328770"/>
    <lineage>
        <taxon>Bacteria</taxon>
        <taxon>Pseudomonadati</taxon>
        <taxon>Pseudomonadota</taxon>
        <taxon>Gammaproteobacteria</taxon>
        <taxon>Vibrionales</taxon>
        <taxon>Vibrionaceae</taxon>
        <taxon>Vibrio</taxon>
    </lineage>
</organism>
<feature type="non-terminal residue" evidence="2">
    <location>
        <position position="66"/>
    </location>
</feature>
<feature type="signal peptide" evidence="1">
    <location>
        <begin position="1"/>
        <end position="18"/>
    </location>
</feature>
<evidence type="ECO:0000313" key="2">
    <source>
        <dbReference type="EMBL" id="MEZ8196946.1"/>
    </source>
</evidence>
<keyword evidence="3" id="KW-1185">Reference proteome</keyword>
<proteinExistence type="predicted"/>
<accession>A0ABV4MBQ4</accession>
<evidence type="ECO:0000256" key="1">
    <source>
        <dbReference type="SAM" id="SignalP"/>
    </source>
</evidence>
<comment type="caution">
    <text evidence="2">The sequence shown here is derived from an EMBL/GenBank/DDBJ whole genome shotgun (WGS) entry which is preliminary data.</text>
</comment>
<name>A0ABV4MBQ4_9VIBR</name>
<dbReference type="Proteomes" id="UP001569153">
    <property type="component" value="Unassembled WGS sequence"/>
</dbReference>
<sequence>MKRYLLLAVMMVSPLSWASDSPELTQLVTELKAQYQKPKLMALEKRYMNQLEKLPYFLLHIDEKDT</sequence>
<protein>
    <submittedName>
        <fullName evidence="2">Uncharacterized protein</fullName>
    </submittedName>
</protein>
<keyword evidence="1" id="KW-0732">Signal</keyword>
<dbReference type="EMBL" id="JBGOOT010000041">
    <property type="protein sequence ID" value="MEZ8196946.1"/>
    <property type="molecule type" value="Genomic_DNA"/>
</dbReference>
<feature type="chain" id="PRO_5046043812" evidence="1">
    <location>
        <begin position="19"/>
        <end position="66"/>
    </location>
</feature>
<evidence type="ECO:0000313" key="3">
    <source>
        <dbReference type="Proteomes" id="UP001569153"/>
    </source>
</evidence>